<gene>
    <name evidence="1" type="ORF">GCM10010468_22990</name>
</gene>
<dbReference type="EMBL" id="BAAAUV010000005">
    <property type="protein sequence ID" value="GAA3207080.1"/>
    <property type="molecule type" value="Genomic_DNA"/>
</dbReference>
<dbReference type="Proteomes" id="UP001501237">
    <property type="component" value="Unassembled WGS sequence"/>
</dbReference>
<comment type="caution">
    <text evidence="1">The sequence shown here is derived from an EMBL/GenBank/DDBJ whole genome shotgun (WGS) entry which is preliminary data.</text>
</comment>
<reference evidence="2" key="1">
    <citation type="journal article" date="2019" name="Int. J. Syst. Evol. Microbiol.">
        <title>The Global Catalogue of Microorganisms (GCM) 10K type strain sequencing project: providing services to taxonomists for standard genome sequencing and annotation.</title>
        <authorList>
            <consortium name="The Broad Institute Genomics Platform"/>
            <consortium name="The Broad Institute Genome Sequencing Center for Infectious Disease"/>
            <person name="Wu L."/>
            <person name="Ma J."/>
        </authorList>
    </citation>
    <scope>NUCLEOTIDE SEQUENCE [LARGE SCALE GENOMIC DNA]</scope>
    <source>
        <strain evidence="2">JCM 9377</strain>
    </source>
</reference>
<sequence length="97" mass="10832">MVLFTSLFARYWILERVFRDACCMPFQTREAGSAATPFASVRRQLLWAVYWRARGAGSVGENQAIPAVMAAMTTREAEISCQRRGAWINALGGEKCP</sequence>
<organism evidence="1 2">
    <name type="scientific">Actinocorallia longicatena</name>
    <dbReference type="NCBI Taxonomy" id="111803"/>
    <lineage>
        <taxon>Bacteria</taxon>
        <taxon>Bacillati</taxon>
        <taxon>Actinomycetota</taxon>
        <taxon>Actinomycetes</taxon>
        <taxon>Streptosporangiales</taxon>
        <taxon>Thermomonosporaceae</taxon>
        <taxon>Actinocorallia</taxon>
    </lineage>
</organism>
<evidence type="ECO:0000313" key="2">
    <source>
        <dbReference type="Proteomes" id="UP001501237"/>
    </source>
</evidence>
<keyword evidence="2" id="KW-1185">Reference proteome</keyword>
<accession>A0ABP6QC85</accession>
<name>A0ABP6QC85_9ACTN</name>
<proteinExistence type="predicted"/>
<evidence type="ECO:0000313" key="1">
    <source>
        <dbReference type="EMBL" id="GAA3207080.1"/>
    </source>
</evidence>
<protein>
    <submittedName>
        <fullName evidence="1">Uncharacterized protein</fullName>
    </submittedName>
</protein>